<keyword evidence="2" id="KW-0560">Oxidoreductase</keyword>
<dbReference type="PANTHER" id="PTHR44196">
    <property type="entry name" value="DEHYDROGENASE/REDUCTASE SDR FAMILY MEMBER 7B"/>
    <property type="match status" value="1"/>
</dbReference>
<proteinExistence type="inferred from homology"/>
<dbReference type="PROSITE" id="PS00061">
    <property type="entry name" value="ADH_SHORT"/>
    <property type="match status" value="1"/>
</dbReference>
<dbReference type="PRINTS" id="PR00081">
    <property type="entry name" value="GDHRDH"/>
</dbReference>
<evidence type="ECO:0000256" key="1">
    <source>
        <dbReference type="ARBA" id="ARBA00006484"/>
    </source>
</evidence>
<keyword evidence="6" id="KW-1185">Reference proteome</keyword>
<dbReference type="GO" id="GO:0016491">
    <property type="term" value="F:oxidoreductase activity"/>
    <property type="evidence" value="ECO:0007669"/>
    <property type="project" value="UniProtKB-KW"/>
</dbReference>
<evidence type="ECO:0000256" key="3">
    <source>
        <dbReference type="RuleBase" id="RU000363"/>
    </source>
</evidence>
<evidence type="ECO:0000313" key="6">
    <source>
        <dbReference type="Proteomes" id="UP000460221"/>
    </source>
</evidence>
<dbReference type="SMART" id="SM00822">
    <property type="entry name" value="PKS_KR"/>
    <property type="match status" value="1"/>
</dbReference>
<protein>
    <submittedName>
        <fullName evidence="5">SDR family NAD(P)-dependent oxidoreductase</fullName>
    </submittedName>
</protein>
<dbReference type="Pfam" id="PF00106">
    <property type="entry name" value="adh_short"/>
    <property type="match status" value="1"/>
</dbReference>
<evidence type="ECO:0000259" key="4">
    <source>
        <dbReference type="SMART" id="SM00822"/>
    </source>
</evidence>
<sequence>MQEDLSGKVALVTGGGSGIGLASARSLSEAGATVVLAGRTESKLRDAAAGLPGPTHVVVQDISASDAGDKLVAAAIGAAGSLDIVLANAGLYLPGDIWDSAPDDIDRLISTNVSGLIQTVRAAVIALRAAGTGDIVVTSSVSGYQAIHWEPVYSASKHAVQAFVHGVRRQLQGSGVRIGSVAPGVVLNDLWQVTSEEEIAAKVASGDGVRSEDVADAVLFMLTRPRHVQIRDLVILPVNQPI</sequence>
<accession>A0A7K1FH32</accession>
<dbReference type="RefSeq" id="WP_322097549.1">
    <property type="nucleotide sequence ID" value="NZ_WLYK01000001.1"/>
</dbReference>
<dbReference type="AlphaFoldDB" id="A0A7K1FH32"/>
<evidence type="ECO:0000256" key="2">
    <source>
        <dbReference type="ARBA" id="ARBA00023002"/>
    </source>
</evidence>
<dbReference type="Gene3D" id="3.40.50.720">
    <property type="entry name" value="NAD(P)-binding Rossmann-like Domain"/>
    <property type="match status" value="1"/>
</dbReference>
<organism evidence="5 6">
    <name type="scientific">Nakamurella alba</name>
    <dbReference type="NCBI Taxonomy" id="2665158"/>
    <lineage>
        <taxon>Bacteria</taxon>
        <taxon>Bacillati</taxon>
        <taxon>Actinomycetota</taxon>
        <taxon>Actinomycetes</taxon>
        <taxon>Nakamurellales</taxon>
        <taxon>Nakamurellaceae</taxon>
        <taxon>Nakamurella</taxon>
    </lineage>
</organism>
<gene>
    <name evidence="5" type="ORF">GIS00_05550</name>
</gene>
<dbReference type="InterPro" id="IPR002347">
    <property type="entry name" value="SDR_fam"/>
</dbReference>
<dbReference type="GO" id="GO:0016020">
    <property type="term" value="C:membrane"/>
    <property type="evidence" value="ECO:0007669"/>
    <property type="project" value="TreeGrafter"/>
</dbReference>
<dbReference type="EMBL" id="WLYK01000001">
    <property type="protein sequence ID" value="MTD13408.1"/>
    <property type="molecule type" value="Genomic_DNA"/>
</dbReference>
<dbReference type="PANTHER" id="PTHR44196:SF1">
    <property type="entry name" value="DEHYDROGENASE_REDUCTASE SDR FAMILY MEMBER 7B"/>
    <property type="match status" value="1"/>
</dbReference>
<comment type="caution">
    <text evidence="5">The sequence shown here is derived from an EMBL/GenBank/DDBJ whole genome shotgun (WGS) entry which is preliminary data.</text>
</comment>
<feature type="domain" description="Ketoreductase" evidence="4">
    <location>
        <begin position="8"/>
        <end position="184"/>
    </location>
</feature>
<comment type="similarity">
    <text evidence="1 3">Belongs to the short-chain dehydrogenases/reductases (SDR) family.</text>
</comment>
<dbReference type="InterPro" id="IPR036291">
    <property type="entry name" value="NAD(P)-bd_dom_sf"/>
</dbReference>
<dbReference type="InterPro" id="IPR020904">
    <property type="entry name" value="Sc_DH/Rdtase_CS"/>
</dbReference>
<reference evidence="5 6" key="1">
    <citation type="submission" date="2019-11" db="EMBL/GenBank/DDBJ databases">
        <authorList>
            <person name="Jiang L.-Q."/>
        </authorList>
    </citation>
    <scope>NUCLEOTIDE SEQUENCE [LARGE SCALE GENOMIC DNA]</scope>
    <source>
        <strain evidence="5 6">YIM 132087</strain>
    </source>
</reference>
<dbReference type="Proteomes" id="UP000460221">
    <property type="component" value="Unassembled WGS sequence"/>
</dbReference>
<evidence type="ECO:0000313" key="5">
    <source>
        <dbReference type="EMBL" id="MTD13408.1"/>
    </source>
</evidence>
<name>A0A7K1FH32_9ACTN</name>
<dbReference type="SUPFAM" id="SSF51735">
    <property type="entry name" value="NAD(P)-binding Rossmann-fold domains"/>
    <property type="match status" value="1"/>
</dbReference>
<dbReference type="PRINTS" id="PR00080">
    <property type="entry name" value="SDRFAMILY"/>
</dbReference>
<dbReference type="InterPro" id="IPR057326">
    <property type="entry name" value="KR_dom"/>
</dbReference>
<dbReference type="CDD" id="cd05233">
    <property type="entry name" value="SDR_c"/>
    <property type="match status" value="1"/>
</dbReference>